<dbReference type="EMBL" id="JABSNM010000002">
    <property type="protein sequence ID" value="NRT54781.1"/>
    <property type="molecule type" value="Genomic_DNA"/>
</dbReference>
<keyword evidence="2" id="KW-1185">Reference proteome</keyword>
<dbReference type="RefSeq" id="WP_173803747.1">
    <property type="nucleotide sequence ID" value="NZ_JABSNM010000002.1"/>
</dbReference>
<dbReference type="InterPro" id="IPR009951">
    <property type="entry name" value="Host-nuc_inhib_Gam"/>
</dbReference>
<evidence type="ECO:0000313" key="2">
    <source>
        <dbReference type="Proteomes" id="UP001516061"/>
    </source>
</evidence>
<evidence type="ECO:0000313" key="1">
    <source>
        <dbReference type="EMBL" id="NRT54781.1"/>
    </source>
</evidence>
<dbReference type="Gene3D" id="1.20.5.170">
    <property type="match status" value="1"/>
</dbReference>
<accession>A0ABX2FXP0</accession>
<organism evidence="1 2">
    <name type="scientific">Sphaerotilus uruguayifluvii</name>
    <dbReference type="NCBI Taxonomy" id="2735897"/>
    <lineage>
        <taxon>Bacteria</taxon>
        <taxon>Pseudomonadati</taxon>
        <taxon>Pseudomonadota</taxon>
        <taxon>Betaproteobacteria</taxon>
        <taxon>Burkholderiales</taxon>
        <taxon>Sphaerotilaceae</taxon>
        <taxon>Sphaerotilus</taxon>
    </lineage>
</organism>
<dbReference type="Proteomes" id="UP001516061">
    <property type="component" value="Unassembled WGS sequence"/>
</dbReference>
<protein>
    <submittedName>
        <fullName evidence="1">Phage host-nuclease inhibitor protein Gam</fullName>
    </submittedName>
</protein>
<sequence length="179" mass="19418">MATKKTRMKSTAVAVAVPQSRSMCADDIRRIGDLQREHARVAAELNDQIAALTNAAEPVLAELSQRIAALQTGVQTWCEANRVTLLGEDDRNGKTANLVTGEVSWRVRPPSVSIRGTEAVLEALRRGGLERFIRTKEEPNKEAMLNEPSALAGVPGVSIVRGVEDFIITPFEAQTEVTA</sequence>
<proteinExistence type="predicted"/>
<dbReference type="SUPFAM" id="SSF161266">
    <property type="entry name" value="Gam-like"/>
    <property type="match status" value="1"/>
</dbReference>
<name>A0ABX2FXP0_9BURK</name>
<comment type="caution">
    <text evidence="1">The sequence shown here is derived from an EMBL/GenBank/DDBJ whole genome shotgun (WGS) entry which is preliminary data.</text>
</comment>
<reference evidence="1 2" key="1">
    <citation type="submission" date="2020-05" db="EMBL/GenBank/DDBJ databases">
        <title>Genomic Encyclopedia of Type Strains, Phase IV (KMG-V): Genome sequencing to study the core and pangenomes of soil and plant-associated prokaryotes.</title>
        <authorList>
            <person name="Whitman W."/>
        </authorList>
    </citation>
    <scope>NUCLEOTIDE SEQUENCE [LARGE SCALE GENOMIC DNA]</scope>
    <source>
        <strain evidence="1 2">C29</strain>
    </source>
</reference>
<gene>
    <name evidence="1" type="ORF">HNQ01_000491</name>
</gene>
<dbReference type="Pfam" id="PF07352">
    <property type="entry name" value="Phage_Mu_Gam"/>
    <property type="match status" value="1"/>
</dbReference>